<dbReference type="GO" id="GO:0030246">
    <property type="term" value="F:carbohydrate binding"/>
    <property type="evidence" value="ECO:0007669"/>
    <property type="project" value="InterPro"/>
</dbReference>
<dbReference type="InterPro" id="IPR011013">
    <property type="entry name" value="Gal_mutarotase_sf_dom"/>
</dbReference>
<dbReference type="FunFam" id="3.20.110.10:FF:000002">
    <property type="entry name" value="alpha-mannosidase 2C1 isoform X1"/>
    <property type="match status" value="1"/>
</dbReference>
<dbReference type="Pfam" id="PF09261">
    <property type="entry name" value="Alpha-mann_mid"/>
    <property type="match status" value="1"/>
</dbReference>
<evidence type="ECO:0000256" key="2">
    <source>
        <dbReference type="ARBA" id="ARBA00022723"/>
    </source>
</evidence>
<evidence type="ECO:0000256" key="4">
    <source>
        <dbReference type="ARBA" id="ARBA00023295"/>
    </source>
</evidence>
<dbReference type="GO" id="GO:0009313">
    <property type="term" value="P:oligosaccharide catabolic process"/>
    <property type="evidence" value="ECO:0007669"/>
    <property type="project" value="TreeGrafter"/>
</dbReference>
<gene>
    <name evidence="7" type="ORF">EV209_1439</name>
</gene>
<feature type="domain" description="Glycoside hydrolase family 38 central" evidence="6">
    <location>
        <begin position="518"/>
        <end position="597"/>
    </location>
</feature>
<dbReference type="AlphaFoldDB" id="A0A4Q7PPC7"/>
<feature type="coiled-coil region" evidence="5">
    <location>
        <begin position="587"/>
        <end position="614"/>
    </location>
</feature>
<keyword evidence="2" id="KW-0479">Metal-binding</keyword>
<dbReference type="RefSeq" id="WP_130434513.1">
    <property type="nucleotide sequence ID" value="NZ_SGXF01000002.1"/>
</dbReference>
<dbReference type="Gene3D" id="1.20.1270.50">
    <property type="entry name" value="Glycoside hydrolase family 38, central domain"/>
    <property type="match status" value="1"/>
</dbReference>
<dbReference type="Gene3D" id="2.70.98.30">
    <property type="entry name" value="Golgi alpha-mannosidase II, domain 4"/>
    <property type="match status" value="1"/>
</dbReference>
<dbReference type="Pfam" id="PF01074">
    <property type="entry name" value="Glyco_hydro_38N"/>
    <property type="match status" value="1"/>
</dbReference>
<evidence type="ECO:0000313" key="7">
    <source>
        <dbReference type="EMBL" id="RZT01002.1"/>
    </source>
</evidence>
<evidence type="ECO:0000313" key="8">
    <source>
        <dbReference type="Proteomes" id="UP000292927"/>
    </source>
</evidence>
<evidence type="ECO:0000256" key="1">
    <source>
        <dbReference type="ARBA" id="ARBA00009792"/>
    </source>
</evidence>
<dbReference type="Proteomes" id="UP000292927">
    <property type="component" value="Unassembled WGS sequence"/>
</dbReference>
<dbReference type="PANTHER" id="PTHR46017:SF1">
    <property type="entry name" value="ALPHA-MANNOSIDASE 2C1"/>
    <property type="match status" value="1"/>
</dbReference>
<dbReference type="InterPro" id="IPR011682">
    <property type="entry name" value="Glyco_hydro_38_C"/>
</dbReference>
<comment type="similarity">
    <text evidence="1">Belongs to the glycosyl hydrolase 38 family.</text>
</comment>
<dbReference type="SUPFAM" id="SSF88713">
    <property type="entry name" value="Glycoside hydrolase/deacetylase"/>
    <property type="match status" value="1"/>
</dbReference>
<sequence>MDLTAKRVKMNLEELGRQRNAAQKNLEPVRMRRLEYGQRDLALENAADWEIFPGGVWGAPDAHYCFQADFTVPEEMKGAELRMRLETGCTNVWDTNNPQFIVYVDGAMRCAYDSKHQEVVLAEQAEAGKEYDLRLYGYSNAEYPRLFLHWTVVARRPEVEKLYYDLKVPYEIACLLREDDPKRAVILKALDGCVRLLDLREPGGPEFLHSIKTAQDFLDAAYERELHEEGNPVVHSIGHTHIDVAWKWPLRQTREKALRSFLTVLELMKRYPEYRFMSSQPQLYEFVKEDSPETYERIKERIAEGRWEAEGAMWLEADCNLTSGESLVRQLLYGKQFFREEFGIENQEILWLPDVFGYSAALPQILKKSGVNYFMTTKISWNEFNQIPHDTMMWQGIDGTEILTHFITTQDYVTMPEYHPEAGFETTYNGFQTPSQVMGTWQRYQDKELSRDVLTSYGYGDGGGGPTEQMLEESRRMSRGLPGCPQVCQTKAKEFFHLLEKNLEGKEIPRWVGELYLEFHRGTYTSMARNKKSNRQCELLAMEAEGLEVMAETAGCGDPGWQGRMHQAWKVILLNQFHDILPGSSIRDVYEDSKVQYEKVLKDLRDQISETSLRLADVFAPEAGDGLVVWNQLGFERSDLVELEERPEGFCQKTAEGTWLVFAEQAPSKGMKYYGPAKAAEIPFSADEESRLLETPFYCVEWNRNGELVSVFDKEEERELVREGEALNRLLVFEDRPEQYDAWNIDADYEAKFWEWSEPDRIEVVEMGPYRMTLRVKRRFLQSMLCQDIRFYRHTRRIDFVTQADWRESQLLLKAAFPLDIRADEATYEIQFGNVKRPTHRNTSWDQAKFEVCSHKWLDLSETGYGAALLNDSKYGSDALGSTIRLTLLKSGIYPNPAADREEHDFTYSLFPHRGDFREGRVVQEAYALNCPLRALQHRAPGIKEKVSMASVDAENLILETIKTAENGEGTVLRLYECYGKRTRTFVDLNGLQPEKVWLCDCMEQKQSELSLENGRAEILAKPYEILTLLVHK</sequence>
<name>A0A4Q7PPC7_9FIRM</name>
<dbReference type="SUPFAM" id="SSF88688">
    <property type="entry name" value="Families 57/38 glycoside transferase middle domain"/>
    <property type="match status" value="1"/>
</dbReference>
<protein>
    <submittedName>
        <fullName evidence="7">Alpha-mannosidase</fullName>
    </submittedName>
</protein>
<evidence type="ECO:0000256" key="5">
    <source>
        <dbReference type="SAM" id="Coils"/>
    </source>
</evidence>
<dbReference type="GO" id="GO:0046872">
    <property type="term" value="F:metal ion binding"/>
    <property type="evidence" value="ECO:0007669"/>
    <property type="project" value="UniProtKB-KW"/>
</dbReference>
<evidence type="ECO:0000259" key="6">
    <source>
        <dbReference type="SMART" id="SM00872"/>
    </source>
</evidence>
<evidence type="ECO:0000256" key="3">
    <source>
        <dbReference type="ARBA" id="ARBA00022801"/>
    </source>
</evidence>
<keyword evidence="3" id="KW-0378">Hydrolase</keyword>
<dbReference type="CDD" id="cd10789">
    <property type="entry name" value="GH38N_AMII_ER_cytosolic"/>
    <property type="match status" value="1"/>
</dbReference>
<dbReference type="Gene3D" id="3.20.110.10">
    <property type="entry name" value="Glycoside hydrolase 38, N terminal domain"/>
    <property type="match status" value="1"/>
</dbReference>
<keyword evidence="5" id="KW-0175">Coiled coil</keyword>
<dbReference type="PANTHER" id="PTHR46017">
    <property type="entry name" value="ALPHA-MANNOSIDASE 2C1"/>
    <property type="match status" value="1"/>
</dbReference>
<dbReference type="InterPro" id="IPR011330">
    <property type="entry name" value="Glyco_hydro/deAcase_b/a-brl"/>
</dbReference>
<dbReference type="GO" id="GO:0006013">
    <property type="term" value="P:mannose metabolic process"/>
    <property type="evidence" value="ECO:0007669"/>
    <property type="project" value="InterPro"/>
</dbReference>
<dbReference type="Pfam" id="PF07748">
    <property type="entry name" value="Glyco_hydro_38C"/>
    <property type="match status" value="1"/>
</dbReference>
<dbReference type="OrthoDB" id="9772207at2"/>
<keyword evidence="4" id="KW-0326">Glycosidase</keyword>
<dbReference type="InterPro" id="IPR000602">
    <property type="entry name" value="Glyco_hydro_38_N"/>
</dbReference>
<dbReference type="InterPro" id="IPR037094">
    <property type="entry name" value="Glyco_hydro_38_cen_sf"/>
</dbReference>
<dbReference type="Gene3D" id="2.60.40.2220">
    <property type="match status" value="1"/>
</dbReference>
<dbReference type="InterPro" id="IPR028995">
    <property type="entry name" value="Glyco_hydro_57/38_cen_sf"/>
</dbReference>
<dbReference type="InterPro" id="IPR015341">
    <property type="entry name" value="Glyco_hydro_38_cen"/>
</dbReference>
<dbReference type="FunFam" id="1.20.1270.50:FF:000004">
    <property type="entry name" value="alpha-mannosidase 2C1 isoform X1"/>
    <property type="match status" value="1"/>
</dbReference>
<dbReference type="InterPro" id="IPR041147">
    <property type="entry name" value="GH38_C"/>
</dbReference>
<dbReference type="EMBL" id="SGXF01000002">
    <property type="protein sequence ID" value="RZT01002.1"/>
    <property type="molecule type" value="Genomic_DNA"/>
</dbReference>
<comment type="caution">
    <text evidence="7">The sequence shown here is derived from an EMBL/GenBank/DDBJ whole genome shotgun (WGS) entry which is preliminary data.</text>
</comment>
<dbReference type="GO" id="GO:0004559">
    <property type="term" value="F:alpha-mannosidase activity"/>
    <property type="evidence" value="ECO:0007669"/>
    <property type="project" value="InterPro"/>
</dbReference>
<dbReference type="SUPFAM" id="SSF74650">
    <property type="entry name" value="Galactose mutarotase-like"/>
    <property type="match status" value="1"/>
</dbReference>
<dbReference type="Pfam" id="PF17677">
    <property type="entry name" value="Glyco_hydro38C2"/>
    <property type="match status" value="1"/>
</dbReference>
<reference evidence="7 8" key="1">
    <citation type="submission" date="2019-02" db="EMBL/GenBank/DDBJ databases">
        <title>Genomic Encyclopedia of Type Strains, Phase IV (KMG-IV): sequencing the most valuable type-strain genomes for metagenomic binning, comparative biology and taxonomic classification.</title>
        <authorList>
            <person name="Goeker M."/>
        </authorList>
    </citation>
    <scope>NUCLEOTIDE SEQUENCE [LARGE SCALE GENOMIC DNA]</scope>
    <source>
        <strain evidence="7 8">DSM 29486</strain>
    </source>
</reference>
<keyword evidence="8" id="KW-1185">Reference proteome</keyword>
<organism evidence="7 8">
    <name type="scientific">Cuneatibacter caecimuris</name>
    <dbReference type="NCBI Taxonomy" id="1796618"/>
    <lineage>
        <taxon>Bacteria</taxon>
        <taxon>Bacillati</taxon>
        <taxon>Bacillota</taxon>
        <taxon>Clostridia</taxon>
        <taxon>Lachnospirales</taxon>
        <taxon>Lachnospiraceae</taxon>
        <taxon>Cuneatibacter</taxon>
    </lineage>
</organism>
<dbReference type="InterPro" id="IPR027291">
    <property type="entry name" value="Glyco_hydro_38_N_sf"/>
</dbReference>
<accession>A0A4Q7PPC7</accession>
<proteinExistence type="inferred from homology"/>
<dbReference type="SMART" id="SM00872">
    <property type="entry name" value="Alpha-mann_mid"/>
    <property type="match status" value="1"/>
</dbReference>
<dbReference type="FunFam" id="2.70.98.30:FF:000010">
    <property type="entry name" value="Cytosolic alpha-mannosidase"/>
    <property type="match status" value="1"/>
</dbReference>